<reference evidence="1 2" key="1">
    <citation type="submission" date="2020-08" db="EMBL/GenBank/DDBJ databases">
        <title>The Agave Microbiome: Exploring the role of microbial communities in plant adaptations to desert environments.</title>
        <authorList>
            <person name="Partida-Martinez L.P."/>
        </authorList>
    </citation>
    <scope>NUCLEOTIDE SEQUENCE [LARGE SCALE GENOMIC DNA]</scope>
    <source>
        <strain evidence="1 2">AT3.9</strain>
    </source>
</reference>
<dbReference type="Gene3D" id="3.40.50.2000">
    <property type="entry name" value="Glycogen Phosphorylase B"/>
    <property type="match status" value="1"/>
</dbReference>
<dbReference type="AlphaFoldDB" id="A0A7W4YY12"/>
<dbReference type="RefSeq" id="WP_210277696.1">
    <property type="nucleotide sequence ID" value="NZ_JACHWB010000005.1"/>
</dbReference>
<organism evidence="1 2">
    <name type="scientific">Microvirga lupini</name>
    <dbReference type="NCBI Taxonomy" id="420324"/>
    <lineage>
        <taxon>Bacteria</taxon>
        <taxon>Pseudomonadati</taxon>
        <taxon>Pseudomonadota</taxon>
        <taxon>Alphaproteobacteria</taxon>
        <taxon>Hyphomicrobiales</taxon>
        <taxon>Methylobacteriaceae</taxon>
        <taxon>Microvirga</taxon>
    </lineage>
</organism>
<dbReference type="Proteomes" id="UP000532010">
    <property type="component" value="Unassembled WGS sequence"/>
</dbReference>
<dbReference type="EMBL" id="JACHWB010000005">
    <property type="protein sequence ID" value="MBB3020631.1"/>
    <property type="molecule type" value="Genomic_DNA"/>
</dbReference>
<protein>
    <submittedName>
        <fullName evidence="1">Uncharacterized protein</fullName>
    </submittedName>
</protein>
<name>A0A7W4YY12_9HYPH</name>
<evidence type="ECO:0000313" key="1">
    <source>
        <dbReference type="EMBL" id="MBB3020631.1"/>
    </source>
</evidence>
<sequence length="517" mass="57739">MWFQRPIERFLRPKAIDPMDDRVHAANEIEQYRFDWIDIQVPEDHWSGEIKQKVADAMLAAGYAAVNSGEFDRLDKLYAEFSALYPKLISERSDLDRGAAVYSLLYIMLWRRTQVLSNLKTFNVDVVAPFAEFISNNFEKRVPHLSSSNAPRIAYLTESNNLDGANAVGRITVSLILGQQQLRESNNWPYLYCINEPLESLLNFASEHGIQVRNMARTTPTATAEAVIDQAMADEIDILISDNSSAVATIAFQRRAAPVQAFHENGFAAWAIPELDLIFLGITKSASGLVSENVQAVRTPRNTAHIFQRIARPSESIESFRNFLAVESGVSSPSTVYGVYGRMAKVTKEYMCLVEQILINTPNAIFFAGGTGVSSAVYEKKETSPVGSRMVVLNEFVDGHIVSECIDVFLDTFPFPGGMSCIEAQARNVPVVWMASQTEEGFAIIAEQRDYALSASNGQQYVHLAIGLDIHMRREQAGEVAGNIAKKFGNMTEQAKLVEHHLSEVWERTRVKQRSAR</sequence>
<proteinExistence type="predicted"/>
<evidence type="ECO:0000313" key="2">
    <source>
        <dbReference type="Proteomes" id="UP000532010"/>
    </source>
</evidence>
<comment type="caution">
    <text evidence="1">The sequence shown here is derived from an EMBL/GenBank/DDBJ whole genome shotgun (WGS) entry which is preliminary data.</text>
</comment>
<gene>
    <name evidence="1" type="ORF">FHR70_003717</name>
</gene>
<keyword evidence="2" id="KW-1185">Reference proteome</keyword>
<accession>A0A7W4YY12</accession>